<dbReference type="PROSITE" id="PS51635">
    <property type="entry name" value="PNPLA"/>
    <property type="match status" value="1"/>
</dbReference>
<comment type="caution">
    <text evidence="6">The sequence shown here is derived from an EMBL/GenBank/DDBJ whole genome shotgun (WGS) entry which is preliminary data.</text>
</comment>
<evidence type="ECO:0000256" key="2">
    <source>
        <dbReference type="ARBA" id="ARBA00022963"/>
    </source>
</evidence>
<feature type="active site" description="Proton acceptor" evidence="4">
    <location>
        <position position="187"/>
    </location>
</feature>
<dbReference type="SUPFAM" id="SSF52151">
    <property type="entry name" value="FabD/lysophospholipase-like"/>
    <property type="match status" value="1"/>
</dbReference>
<keyword evidence="2 4" id="KW-0442">Lipid degradation</keyword>
<dbReference type="PANTHER" id="PTHR14226">
    <property type="entry name" value="NEUROPATHY TARGET ESTERASE/SWISS CHEESE D.MELANOGASTER"/>
    <property type="match status" value="1"/>
</dbReference>
<feature type="domain" description="PNPLA" evidence="5">
    <location>
        <begin position="9"/>
        <end position="200"/>
    </location>
</feature>
<dbReference type="InterPro" id="IPR016035">
    <property type="entry name" value="Acyl_Trfase/lysoPLipase"/>
</dbReference>
<dbReference type="Proteomes" id="UP001600894">
    <property type="component" value="Unassembled WGS sequence"/>
</dbReference>
<evidence type="ECO:0000259" key="5">
    <source>
        <dbReference type="PROSITE" id="PS51635"/>
    </source>
</evidence>
<protein>
    <submittedName>
        <fullName evidence="6">Patatin-like phospholipase family protein</fullName>
    </submittedName>
</protein>
<dbReference type="RefSeq" id="WP_390470467.1">
    <property type="nucleotide sequence ID" value="NZ_BAABXL010000001.1"/>
</dbReference>
<feature type="short sequence motif" description="GXSXG" evidence="4">
    <location>
        <begin position="40"/>
        <end position="44"/>
    </location>
</feature>
<keyword evidence="1 4" id="KW-0378">Hydrolase</keyword>
<dbReference type="InterPro" id="IPR050301">
    <property type="entry name" value="NTE"/>
</dbReference>
<keyword evidence="3 4" id="KW-0443">Lipid metabolism</keyword>
<accession>A0ABQ0B0A0</accession>
<feature type="short sequence motif" description="GXGXXG" evidence="4">
    <location>
        <begin position="13"/>
        <end position="18"/>
    </location>
</feature>
<dbReference type="EMBL" id="BAABXL010000001">
    <property type="protein sequence ID" value="GAA6269712.1"/>
    <property type="molecule type" value="Genomic_DNA"/>
</dbReference>
<dbReference type="Pfam" id="PF01734">
    <property type="entry name" value="Patatin"/>
    <property type="match status" value="1"/>
</dbReference>
<dbReference type="Gene3D" id="3.40.1090.10">
    <property type="entry name" value="Cytosolic phospholipase A2 catalytic domain"/>
    <property type="match status" value="2"/>
</dbReference>
<evidence type="ECO:0000313" key="6">
    <source>
        <dbReference type="EMBL" id="GAA6269712.1"/>
    </source>
</evidence>
<proteinExistence type="predicted"/>
<evidence type="ECO:0000256" key="3">
    <source>
        <dbReference type="ARBA" id="ARBA00023098"/>
    </source>
</evidence>
<dbReference type="PANTHER" id="PTHR14226:SF29">
    <property type="entry name" value="NEUROPATHY TARGET ESTERASE SWS"/>
    <property type="match status" value="1"/>
</dbReference>
<organism evidence="6 7">
    <name type="scientific">Enterocloster alcoholdehydrogenati</name>
    <dbReference type="NCBI Taxonomy" id="2547410"/>
    <lineage>
        <taxon>Bacteria</taxon>
        <taxon>Bacillati</taxon>
        <taxon>Bacillota</taxon>
        <taxon>Clostridia</taxon>
        <taxon>Lachnospirales</taxon>
        <taxon>Lachnospiraceae</taxon>
        <taxon>Enterocloster</taxon>
    </lineage>
</organism>
<evidence type="ECO:0000256" key="4">
    <source>
        <dbReference type="PROSITE-ProRule" id="PRU01161"/>
    </source>
</evidence>
<dbReference type="InterPro" id="IPR002641">
    <property type="entry name" value="PNPLA_dom"/>
</dbReference>
<sequence length="299" mass="32013">MKQQIAYGLALSGGGARGASHIGVLKALDEAALKPSWIAGTSAGALAAGLYASGLEISEMEETVHYLSRWGKHYLDPQYKAMAALIPRLLSGRPLTLSGLLKGNRLQSYFCILTGGKKLDEALLPLVIPAVDLNTGDTVAFTNVENPEKMPHVQWEWEARLCEAMMASASFPAVFSPRRMGSRLLVDGGVAANLPVRLLKRAGAGPVLAVDVGNAYDPPRDDSLPEVVTHSFSIMSRRLKDCSSLGEAFLLTPPQPEGAGLLTFDTMEMSMKMAYSYTIKKLPSIRAALQTAGSYACSQ</sequence>
<keyword evidence="7" id="KW-1185">Reference proteome</keyword>
<evidence type="ECO:0000256" key="1">
    <source>
        <dbReference type="ARBA" id="ARBA00022801"/>
    </source>
</evidence>
<gene>
    <name evidence="6" type="ORF">F130042H8_27720</name>
</gene>
<feature type="short sequence motif" description="DGA/G" evidence="4">
    <location>
        <begin position="187"/>
        <end position="189"/>
    </location>
</feature>
<evidence type="ECO:0000313" key="7">
    <source>
        <dbReference type="Proteomes" id="UP001600894"/>
    </source>
</evidence>
<feature type="active site" description="Nucleophile" evidence="4">
    <location>
        <position position="42"/>
    </location>
</feature>
<name>A0ABQ0B0A0_9FIRM</name>
<reference evidence="6 7" key="1">
    <citation type="submission" date="2024-04" db="EMBL/GenBank/DDBJ databases">
        <title>Defined microbial consortia suppress multidrug-resistant proinflammatory Enterobacteriaceae via ecological control.</title>
        <authorList>
            <person name="Furuichi M."/>
            <person name="Kawaguchi T."/>
            <person name="Pust M."/>
            <person name="Yasuma K."/>
            <person name="Plichta D."/>
            <person name="Hasegawa N."/>
            <person name="Ohya T."/>
            <person name="Bhattarai S."/>
            <person name="Sasajima S."/>
            <person name="Aoto Y."/>
            <person name="Tuganbaev T."/>
            <person name="Yaginuma M."/>
            <person name="Ueda M."/>
            <person name="Okahashi N."/>
            <person name="Amafuji K."/>
            <person name="Kiridooshi Y."/>
            <person name="Sugita K."/>
            <person name="Strazar M."/>
            <person name="Skelly A."/>
            <person name="Suda W."/>
            <person name="Hattori M."/>
            <person name="Nakamoto N."/>
            <person name="Caballero S."/>
            <person name="Norman J."/>
            <person name="Olle B."/>
            <person name="Tanoue T."/>
            <person name="Arita M."/>
            <person name="Bucci V."/>
            <person name="Atarashi K."/>
            <person name="Xavier R."/>
            <person name="Honda K."/>
        </authorList>
    </citation>
    <scope>NUCLEOTIDE SEQUENCE [LARGE SCALE GENOMIC DNA]</scope>
    <source>
        <strain evidence="7">f13</strain>
    </source>
</reference>